<evidence type="ECO:0000256" key="1">
    <source>
        <dbReference type="ARBA" id="ARBA00022723"/>
    </source>
</evidence>
<dbReference type="Pfam" id="PF07847">
    <property type="entry name" value="PCO_ADO"/>
    <property type="match status" value="1"/>
</dbReference>
<protein>
    <recommendedName>
        <fullName evidence="7">Cysteine dioxygenase</fullName>
    </recommendedName>
</protein>
<keyword evidence="3" id="KW-0408">Iron</keyword>
<evidence type="ECO:0000256" key="3">
    <source>
        <dbReference type="ARBA" id="ARBA00023004"/>
    </source>
</evidence>
<dbReference type="PANTHER" id="PTHR22966">
    <property type="entry name" value="2-AMINOETHANETHIOL DIOXYGENASE"/>
    <property type="match status" value="1"/>
</dbReference>
<keyword evidence="4" id="KW-0812">Transmembrane</keyword>
<keyword evidence="6" id="KW-1185">Reference proteome</keyword>
<dbReference type="OrthoDB" id="271433at2759"/>
<dbReference type="EMBL" id="CAJVCH010562331">
    <property type="protein sequence ID" value="CAG7831857.1"/>
    <property type="molecule type" value="Genomic_DNA"/>
</dbReference>
<evidence type="ECO:0000256" key="4">
    <source>
        <dbReference type="SAM" id="Phobius"/>
    </source>
</evidence>
<name>A0A8J2LAK4_9HEXA</name>
<dbReference type="GO" id="GO:0016702">
    <property type="term" value="F:oxidoreductase activity, acting on single donors with incorporation of molecular oxygen, incorporation of two atoms of oxygen"/>
    <property type="evidence" value="ECO:0007669"/>
    <property type="project" value="InterPro"/>
</dbReference>
<dbReference type="AlphaFoldDB" id="A0A8J2LAK4"/>
<organism evidence="5 6">
    <name type="scientific">Allacma fusca</name>
    <dbReference type="NCBI Taxonomy" id="39272"/>
    <lineage>
        <taxon>Eukaryota</taxon>
        <taxon>Metazoa</taxon>
        <taxon>Ecdysozoa</taxon>
        <taxon>Arthropoda</taxon>
        <taxon>Hexapoda</taxon>
        <taxon>Collembola</taxon>
        <taxon>Symphypleona</taxon>
        <taxon>Sminthuridae</taxon>
        <taxon>Allacma</taxon>
    </lineage>
</organism>
<dbReference type="GO" id="GO:0005739">
    <property type="term" value="C:mitochondrion"/>
    <property type="evidence" value="ECO:0007669"/>
    <property type="project" value="TreeGrafter"/>
</dbReference>
<dbReference type="Proteomes" id="UP000708208">
    <property type="component" value="Unassembled WGS sequence"/>
</dbReference>
<keyword evidence="2" id="KW-0560">Oxidoreductase</keyword>
<keyword evidence="4" id="KW-0472">Membrane</keyword>
<feature type="transmembrane region" description="Helical" evidence="4">
    <location>
        <begin position="81"/>
        <end position="100"/>
    </location>
</feature>
<evidence type="ECO:0000256" key="2">
    <source>
        <dbReference type="ARBA" id="ARBA00023002"/>
    </source>
</evidence>
<sequence length="238" mass="26577">MSSKLDNLIRLTAQTFLQRRESLNSAGLAGLYSPAAGESQSTFQKSFSELLAAVNNIKGDDVGLSKLLQYLNQLKRHKVTALYTGIYEGPLFCVCIFILYPKSKIPLHSHPGMYGILKVLHGDVVVKSYTSINEVDYRKPTLPTFNAVERVECLSEKSSPAIITPENNLHEIVNQENQSAVFLDILSPRYESENCYFGATEYKPGVFEINQIPCPTTFHTITIPFPFKVKPPDRSSLS</sequence>
<reference evidence="5" key="1">
    <citation type="submission" date="2021-06" db="EMBL/GenBank/DDBJ databases">
        <authorList>
            <person name="Hodson N. C."/>
            <person name="Mongue J. A."/>
            <person name="Jaron S. K."/>
        </authorList>
    </citation>
    <scope>NUCLEOTIDE SEQUENCE</scope>
</reference>
<dbReference type="InterPro" id="IPR012864">
    <property type="entry name" value="PCO/ADO"/>
</dbReference>
<keyword evidence="1" id="KW-0479">Metal-binding</keyword>
<keyword evidence="4" id="KW-1133">Transmembrane helix</keyword>
<dbReference type="CDD" id="cd20289">
    <property type="entry name" value="cupin_ADO"/>
    <property type="match status" value="1"/>
</dbReference>
<evidence type="ECO:0000313" key="6">
    <source>
        <dbReference type="Proteomes" id="UP000708208"/>
    </source>
</evidence>
<dbReference type="GO" id="GO:0046872">
    <property type="term" value="F:metal ion binding"/>
    <property type="evidence" value="ECO:0007669"/>
    <property type="project" value="UniProtKB-KW"/>
</dbReference>
<gene>
    <name evidence="5" type="ORF">AFUS01_LOCUS41581</name>
</gene>
<dbReference type="PANTHER" id="PTHR22966:SF61">
    <property type="entry name" value="2-AMINOETHANETHIOL DIOXYGENASE"/>
    <property type="match status" value="1"/>
</dbReference>
<evidence type="ECO:0008006" key="7">
    <source>
        <dbReference type="Google" id="ProtNLM"/>
    </source>
</evidence>
<evidence type="ECO:0000313" key="5">
    <source>
        <dbReference type="EMBL" id="CAG7831857.1"/>
    </source>
</evidence>
<accession>A0A8J2LAK4</accession>
<comment type="caution">
    <text evidence="5">The sequence shown here is derived from an EMBL/GenBank/DDBJ whole genome shotgun (WGS) entry which is preliminary data.</text>
</comment>
<proteinExistence type="predicted"/>